<feature type="transmembrane region" description="Helical" evidence="1">
    <location>
        <begin position="126"/>
        <end position="149"/>
    </location>
</feature>
<reference evidence="2" key="1">
    <citation type="submission" date="2022-07" db="EMBL/GenBank/DDBJ databases">
        <title>Genome Sequence of Leucocoprinus birnbaumii.</title>
        <authorList>
            <person name="Buettner E."/>
        </authorList>
    </citation>
    <scope>NUCLEOTIDE SEQUENCE</scope>
    <source>
        <strain evidence="2">VT141</strain>
    </source>
</reference>
<sequence length="297" mass="32641">MTEPSKTTAILQELSRASVATLTTVEGTLYGLSFALYLSCSRLLLLELLKDKCCLLGLVVDTRSIQVSWVDHPSAAPGGGLIYYTSTFARTATATMGYAIGAVLHFLTFVIQIWRLSIMWRPSRYHFFITIVTSLVLLSSTVIQTLNIYDISGGQVLKGRRAVVIGSDVQQGLTLLTGLIVTSLIGARIALVRRNHIRTMESFALVFIWTAISIATSFSEGSGPRSVNIAFASLLPCIQIIAYLLVVYRVSTGRAWDKDTEEKLTSLQWNRDAQQTTQQTTTRESILILGEALEAQV</sequence>
<evidence type="ECO:0000256" key="1">
    <source>
        <dbReference type="SAM" id="Phobius"/>
    </source>
</evidence>
<comment type="caution">
    <text evidence="2">The sequence shown here is derived from an EMBL/GenBank/DDBJ whole genome shotgun (WGS) entry which is preliminary data.</text>
</comment>
<evidence type="ECO:0000313" key="3">
    <source>
        <dbReference type="Proteomes" id="UP001213000"/>
    </source>
</evidence>
<dbReference type="Proteomes" id="UP001213000">
    <property type="component" value="Unassembled WGS sequence"/>
</dbReference>
<feature type="transmembrane region" description="Helical" evidence="1">
    <location>
        <begin position="227"/>
        <end position="248"/>
    </location>
</feature>
<keyword evidence="3" id="KW-1185">Reference proteome</keyword>
<accession>A0AAD5YT40</accession>
<feature type="transmembrane region" description="Helical" evidence="1">
    <location>
        <begin position="203"/>
        <end position="221"/>
    </location>
</feature>
<protein>
    <submittedName>
        <fullName evidence="2">Uncharacterized protein</fullName>
    </submittedName>
</protein>
<gene>
    <name evidence="2" type="ORF">NP233_g4161</name>
</gene>
<keyword evidence="1" id="KW-0812">Transmembrane</keyword>
<feature type="transmembrane region" description="Helical" evidence="1">
    <location>
        <begin position="169"/>
        <end position="191"/>
    </location>
</feature>
<feature type="transmembrane region" description="Helical" evidence="1">
    <location>
        <begin position="96"/>
        <end position="114"/>
    </location>
</feature>
<organism evidence="2 3">
    <name type="scientific">Leucocoprinus birnbaumii</name>
    <dbReference type="NCBI Taxonomy" id="56174"/>
    <lineage>
        <taxon>Eukaryota</taxon>
        <taxon>Fungi</taxon>
        <taxon>Dikarya</taxon>
        <taxon>Basidiomycota</taxon>
        <taxon>Agaricomycotina</taxon>
        <taxon>Agaricomycetes</taxon>
        <taxon>Agaricomycetidae</taxon>
        <taxon>Agaricales</taxon>
        <taxon>Agaricineae</taxon>
        <taxon>Agaricaceae</taxon>
        <taxon>Leucocoprinus</taxon>
    </lineage>
</organism>
<dbReference type="EMBL" id="JANIEX010000217">
    <property type="protein sequence ID" value="KAJ3570808.1"/>
    <property type="molecule type" value="Genomic_DNA"/>
</dbReference>
<dbReference type="AlphaFoldDB" id="A0AAD5YT40"/>
<name>A0AAD5YT40_9AGAR</name>
<proteinExistence type="predicted"/>
<evidence type="ECO:0000313" key="2">
    <source>
        <dbReference type="EMBL" id="KAJ3570808.1"/>
    </source>
</evidence>
<keyword evidence="1" id="KW-0472">Membrane</keyword>
<keyword evidence="1" id="KW-1133">Transmembrane helix</keyword>